<gene>
    <name evidence="1" type="ORF">THIOM_005780</name>
</gene>
<protein>
    <submittedName>
        <fullName evidence="1">Uncharacterized protein</fullName>
    </submittedName>
</protein>
<accession>A0A0A6P1M7</accession>
<evidence type="ECO:0000313" key="1">
    <source>
        <dbReference type="EMBL" id="OAD18615.1"/>
    </source>
</evidence>
<dbReference type="EMBL" id="LUTY01003164">
    <property type="protein sequence ID" value="OAD18615.1"/>
    <property type="molecule type" value="Genomic_DNA"/>
</dbReference>
<reference evidence="1 2" key="1">
    <citation type="submission" date="2016-05" db="EMBL/GenBank/DDBJ databases">
        <title>Single-cell genome of chain-forming Candidatus Thiomargarita nelsonii and comparison to other large sulfur-oxidizing bacteria.</title>
        <authorList>
            <person name="Winkel M."/>
            <person name="Salman V."/>
            <person name="Woyke T."/>
            <person name="Schulz-Vogt H."/>
            <person name="Richter M."/>
            <person name="Flood B."/>
            <person name="Bailey J."/>
            <person name="Amann R."/>
            <person name="Mussmann M."/>
        </authorList>
    </citation>
    <scope>NUCLEOTIDE SEQUENCE [LARGE SCALE GENOMIC DNA]</scope>
    <source>
        <strain evidence="1 2">THI036</strain>
    </source>
</reference>
<dbReference type="AlphaFoldDB" id="A0A0A6P1M7"/>
<comment type="caution">
    <text evidence="1">The sequence shown here is derived from an EMBL/GenBank/DDBJ whole genome shotgun (WGS) entry which is preliminary data.</text>
</comment>
<dbReference type="Proteomes" id="UP000076962">
    <property type="component" value="Unassembled WGS sequence"/>
</dbReference>
<evidence type="ECO:0000313" key="2">
    <source>
        <dbReference type="Proteomes" id="UP000076962"/>
    </source>
</evidence>
<proteinExistence type="predicted"/>
<sequence>MPGNGALILGTVTLMRVVKMRNTDCFVAVHGSSAPKIVAQRVEAGASQTVGTILLVFVLFVRSIVEESCNLYLL</sequence>
<organism evidence="1 2">
    <name type="scientific">Candidatus Thiomargarita nelsonii</name>
    <dbReference type="NCBI Taxonomy" id="1003181"/>
    <lineage>
        <taxon>Bacteria</taxon>
        <taxon>Pseudomonadati</taxon>
        <taxon>Pseudomonadota</taxon>
        <taxon>Gammaproteobacteria</taxon>
        <taxon>Thiotrichales</taxon>
        <taxon>Thiotrichaceae</taxon>
        <taxon>Thiomargarita</taxon>
    </lineage>
</organism>
<name>A0A0A6P1M7_9GAMM</name>
<keyword evidence="2" id="KW-1185">Reference proteome</keyword>